<evidence type="ECO:0000313" key="2">
    <source>
        <dbReference type="Proteomes" id="UP000054653"/>
    </source>
</evidence>
<dbReference type="GO" id="GO:0003676">
    <property type="term" value="F:nucleic acid binding"/>
    <property type="evidence" value="ECO:0007669"/>
    <property type="project" value="InterPro"/>
</dbReference>
<dbReference type="AlphaFoldDB" id="A0A0V1ABZ6"/>
<dbReference type="Proteomes" id="UP000054653">
    <property type="component" value="Unassembled WGS sequence"/>
</dbReference>
<evidence type="ECO:0008006" key="3">
    <source>
        <dbReference type="Google" id="ProtNLM"/>
    </source>
</evidence>
<sequence length="124" mass="13945">MDILGPLEKTPSGNRCVLVLMDNFYKWTAAFPLANMEANTVAKVLVEKYIAYMAPTTICLATKAAHLKRRWCWRCASCSSLRRRDPSHTTHKGMYRQRGLPARSWTCCPSCSIGTQASVMTCCH</sequence>
<keyword evidence="2" id="KW-1185">Reference proteome</keyword>
<evidence type="ECO:0000313" key="1">
    <source>
        <dbReference type="EMBL" id="KRY22094.1"/>
    </source>
</evidence>
<accession>A0A0V1ABZ6</accession>
<comment type="caution">
    <text evidence="1">The sequence shown here is derived from an EMBL/GenBank/DDBJ whole genome shotgun (WGS) entry which is preliminary data.</text>
</comment>
<gene>
    <name evidence="1" type="ORF">T03_16017</name>
</gene>
<dbReference type="InterPro" id="IPR012337">
    <property type="entry name" value="RNaseH-like_sf"/>
</dbReference>
<organism evidence="1 2">
    <name type="scientific">Trichinella britovi</name>
    <name type="common">Parasitic roundworm</name>
    <dbReference type="NCBI Taxonomy" id="45882"/>
    <lineage>
        <taxon>Eukaryota</taxon>
        <taxon>Metazoa</taxon>
        <taxon>Ecdysozoa</taxon>
        <taxon>Nematoda</taxon>
        <taxon>Enoplea</taxon>
        <taxon>Dorylaimia</taxon>
        <taxon>Trichinellida</taxon>
        <taxon>Trichinellidae</taxon>
        <taxon>Trichinella</taxon>
    </lineage>
</organism>
<dbReference type="OMA" id="DPSHTTH"/>
<dbReference type="EMBL" id="JYDI01003433">
    <property type="protein sequence ID" value="KRY22094.1"/>
    <property type="molecule type" value="Genomic_DNA"/>
</dbReference>
<name>A0A0V1ABZ6_TRIBR</name>
<dbReference type="InterPro" id="IPR036397">
    <property type="entry name" value="RNaseH_sf"/>
</dbReference>
<dbReference type="Gene3D" id="3.30.420.10">
    <property type="entry name" value="Ribonuclease H-like superfamily/Ribonuclease H"/>
    <property type="match status" value="1"/>
</dbReference>
<dbReference type="SUPFAM" id="SSF53098">
    <property type="entry name" value="Ribonuclease H-like"/>
    <property type="match status" value="1"/>
</dbReference>
<reference evidence="1 2" key="1">
    <citation type="submission" date="2015-01" db="EMBL/GenBank/DDBJ databases">
        <title>Evolution of Trichinella species and genotypes.</title>
        <authorList>
            <person name="Korhonen P.K."/>
            <person name="Edoardo P."/>
            <person name="Giuseppe L.R."/>
            <person name="Gasser R.B."/>
        </authorList>
    </citation>
    <scope>NUCLEOTIDE SEQUENCE [LARGE SCALE GENOMIC DNA]</scope>
    <source>
        <strain evidence="1">ISS120</strain>
    </source>
</reference>
<protein>
    <recommendedName>
        <fullName evidence="3">Retrovirus-related Pol polyprotein from transposon</fullName>
    </recommendedName>
</protein>
<dbReference type="OrthoDB" id="5832112at2759"/>
<proteinExistence type="predicted"/>
<feature type="non-terminal residue" evidence="1">
    <location>
        <position position="124"/>
    </location>
</feature>